<dbReference type="AlphaFoldDB" id="A0A0C9T4H1"/>
<dbReference type="Proteomes" id="UP000053263">
    <property type="component" value="Unassembled WGS sequence"/>
</dbReference>
<dbReference type="HOGENOM" id="CLU_1587194_0_0_1"/>
<feature type="region of interest" description="Disordered" evidence="1">
    <location>
        <begin position="131"/>
        <end position="150"/>
    </location>
</feature>
<name>A0A0C9T4H1_PLICR</name>
<sequence>MRRRASDVRRGRRCATGKRTFSKELPAFIPNGPTGMACPTWTWTRHTHDVAHPATGYASTCAQATRTSYAEDIAPRSAESSRRHRRYIQTTGPTRTRPSRTQTHRPGAAGRPSPSMRRSCIRVCARRSPCPAAQRATRTRSTRPDTTRSTDLARALGGTRKIWTLATR</sequence>
<protein>
    <submittedName>
        <fullName evidence="2">Uncharacterized protein</fullName>
    </submittedName>
</protein>
<evidence type="ECO:0000256" key="1">
    <source>
        <dbReference type="SAM" id="MobiDB-lite"/>
    </source>
</evidence>
<organism evidence="2 3">
    <name type="scientific">Plicaturopsis crispa FD-325 SS-3</name>
    <dbReference type="NCBI Taxonomy" id="944288"/>
    <lineage>
        <taxon>Eukaryota</taxon>
        <taxon>Fungi</taxon>
        <taxon>Dikarya</taxon>
        <taxon>Basidiomycota</taxon>
        <taxon>Agaricomycotina</taxon>
        <taxon>Agaricomycetes</taxon>
        <taxon>Agaricomycetidae</taxon>
        <taxon>Amylocorticiales</taxon>
        <taxon>Amylocorticiaceae</taxon>
        <taxon>Plicatura</taxon>
        <taxon>Plicaturopsis crispa</taxon>
    </lineage>
</organism>
<accession>A0A0C9T4H1</accession>
<evidence type="ECO:0000313" key="3">
    <source>
        <dbReference type="Proteomes" id="UP000053263"/>
    </source>
</evidence>
<feature type="compositionally biased region" description="Low complexity" evidence="1">
    <location>
        <begin position="90"/>
        <end position="106"/>
    </location>
</feature>
<dbReference type="EMBL" id="KN832572">
    <property type="protein sequence ID" value="KII84194.1"/>
    <property type="molecule type" value="Genomic_DNA"/>
</dbReference>
<proteinExistence type="predicted"/>
<keyword evidence="3" id="KW-1185">Reference proteome</keyword>
<reference evidence="2 3" key="1">
    <citation type="submission" date="2014-06" db="EMBL/GenBank/DDBJ databases">
        <title>Evolutionary Origins and Diversification of the Mycorrhizal Mutualists.</title>
        <authorList>
            <consortium name="DOE Joint Genome Institute"/>
            <consortium name="Mycorrhizal Genomics Consortium"/>
            <person name="Kohler A."/>
            <person name="Kuo A."/>
            <person name="Nagy L.G."/>
            <person name="Floudas D."/>
            <person name="Copeland A."/>
            <person name="Barry K.W."/>
            <person name="Cichocki N."/>
            <person name="Veneault-Fourrey C."/>
            <person name="LaButti K."/>
            <person name="Lindquist E.A."/>
            <person name="Lipzen A."/>
            <person name="Lundell T."/>
            <person name="Morin E."/>
            <person name="Murat C."/>
            <person name="Riley R."/>
            <person name="Ohm R."/>
            <person name="Sun H."/>
            <person name="Tunlid A."/>
            <person name="Henrissat B."/>
            <person name="Grigoriev I.V."/>
            <person name="Hibbett D.S."/>
            <person name="Martin F."/>
        </authorList>
    </citation>
    <scope>NUCLEOTIDE SEQUENCE [LARGE SCALE GENOMIC DNA]</scope>
    <source>
        <strain evidence="2 3">FD-325 SS-3</strain>
    </source>
</reference>
<feature type="region of interest" description="Disordered" evidence="1">
    <location>
        <begin position="72"/>
        <end position="117"/>
    </location>
</feature>
<evidence type="ECO:0000313" key="2">
    <source>
        <dbReference type="EMBL" id="KII84194.1"/>
    </source>
</evidence>
<gene>
    <name evidence="2" type="ORF">PLICRDRAFT_373814</name>
</gene>